<dbReference type="Pfam" id="PF03127">
    <property type="entry name" value="GAT"/>
    <property type="match status" value="1"/>
</dbReference>
<dbReference type="SMART" id="SM00288">
    <property type="entry name" value="VHS"/>
    <property type="match status" value="1"/>
</dbReference>
<evidence type="ECO:0000259" key="8">
    <source>
        <dbReference type="PROSITE" id="PS50909"/>
    </source>
</evidence>
<evidence type="ECO:0000256" key="2">
    <source>
        <dbReference type="ARBA" id="ARBA00007708"/>
    </source>
</evidence>
<keyword evidence="4" id="KW-0653">Protein transport</keyword>
<dbReference type="AlphaFoldDB" id="A0A498HX49"/>
<dbReference type="SUPFAM" id="SSF48464">
    <property type="entry name" value="ENTH/VHS domain"/>
    <property type="match status" value="1"/>
</dbReference>
<feature type="region of interest" description="Disordered" evidence="6">
    <location>
        <begin position="505"/>
        <end position="633"/>
    </location>
</feature>
<sequence length="1230" mass="137782">MNPVELLSDLYALRQLYGLLQNGEGWPQHVNSNNVEKALDTRARQLLKDLLDDAAEKIFNTHLKMITTQAAVSSKPCPSQPEQPKAVPKKNSPLSPTVTVKSSPNRVLNDDGKDSKKYMFAPEEDGSLKKLKPEREIAESKVSISSDLPEQKKKVCRFCLENNLKKQYSAKETKFSNDRVKVPDENSVSQDKQHDWHSHLNVLDEHAKRLQESNTKSTVRGNDISETLGNPSIVSSGACSPISPTRMDSKQEVGLYPIGQSEEKSDEGSDYSKVVANAIKQIESRILAVQLSSFGMANSFNNDANEHGSFKRDISFSPCTPTPTAQIEERVTPPPTISTTITRRELSGMDKSFPLLGGTQLLTRQASQLLSQNPTGKFASTSREHGSSKGLMERLGSLRFPPSQPVSRKEKMAGYVNGLSVPTPNQAPMHVKTPDQTWKTTPVQNATTRKIRAARSNRFVPPESIASSVGHGPSCKKLMSQTRRISLVTNQRHHTMTVKPVLLDEHKPSGTHKMSYAGQQKKRMPRKQVLDMEEETSSGCTDSETWSTWTSETNSEAESSAGSNEYSKEDSWSRGLSRRRTRDIHMRMRSDLSSSTRSINTAAEVSASSSSRNSSCSSSMEEEEEDDDLYSRKRYPDKSVGRFRRLKNRLGLIFHHHHHHHHHYDRNGNSDDDRGHSGWKHLRRKMFDSHENPHGTRESRGSKKSLVKVKNMLHNKQGEVGHFHALLEGLLRHIRHSKKSNNYLSKGGGVGGGGGGGRSCIIRKKKKLHWWQMFRRRRVKMQPNKAKRGRVKFGFTAKRRPKLKIKAISFQVAAADIPILRLRTNQKMAAELVNSATSEKLAEMDWMKNIQICELVAHDHRQARDVIKAIKKRLGSKHANSQLYAVMLLEMLMNNIGEHIHKQVVDVGLLPILVKIVKKKSDLPVRERIFLLLDATQTSLGGASGKFPQYYTAYYDLVSAGLEFHQRPHQVTTNCPTPQSAKKSSPNGELASSIHERVAPQAEPHIVPESSIIQKASNALDVLKEVLDAVDSQHPEGAKDEFTLDLVEQCSFQKQKIMHLVMTSRDEKAVSRAIELNEQLQKVLARHEFLLSCKPIPTVNHLNQEEAEEEEEAEQLVRRLRKGKACVRPEDEEQSAERPHLGLLGSTQPAERLNRPLIRPLSLEPLHESNGHLPPANGHLPPPPAKHIEREKYFQGTKTDGSGLAGHVRGLSLHSRNASSSRSGSMDFSE</sequence>
<dbReference type="EMBL" id="RDQH01000341">
    <property type="protein sequence ID" value="RXH74155.1"/>
    <property type="molecule type" value="Genomic_DNA"/>
</dbReference>
<feature type="compositionally biased region" description="Polar residues" evidence="6">
    <location>
        <begin position="434"/>
        <end position="444"/>
    </location>
</feature>
<feature type="region of interest" description="Disordered" evidence="6">
    <location>
        <begin position="971"/>
        <end position="994"/>
    </location>
</feature>
<evidence type="ECO:0000256" key="4">
    <source>
        <dbReference type="ARBA" id="ARBA00022927"/>
    </source>
</evidence>
<feature type="compositionally biased region" description="Basic and acidic residues" evidence="6">
    <location>
        <begin position="108"/>
        <end position="117"/>
    </location>
</feature>
<evidence type="ECO:0000313" key="9">
    <source>
        <dbReference type="EMBL" id="RXH74155.1"/>
    </source>
</evidence>
<dbReference type="CDD" id="cd03561">
    <property type="entry name" value="VHS"/>
    <property type="match status" value="1"/>
</dbReference>
<dbReference type="Pfam" id="PF00790">
    <property type="entry name" value="VHS"/>
    <property type="match status" value="1"/>
</dbReference>
<evidence type="ECO:0000313" key="10">
    <source>
        <dbReference type="Proteomes" id="UP000290289"/>
    </source>
</evidence>
<comment type="similarity">
    <text evidence="2">Belongs to the TOM1 family.</text>
</comment>
<evidence type="ECO:0000256" key="1">
    <source>
        <dbReference type="ARBA" id="ARBA00004170"/>
    </source>
</evidence>
<dbReference type="CDD" id="cd14231">
    <property type="entry name" value="GAT_GGA-like_plant"/>
    <property type="match status" value="1"/>
</dbReference>
<dbReference type="GO" id="GO:0035091">
    <property type="term" value="F:phosphatidylinositol binding"/>
    <property type="evidence" value="ECO:0007669"/>
    <property type="project" value="InterPro"/>
</dbReference>
<dbReference type="STRING" id="3750.A0A498HX49"/>
<feature type="compositionally biased region" description="Low complexity" evidence="6">
    <location>
        <begin position="541"/>
        <end position="565"/>
    </location>
</feature>
<feature type="region of interest" description="Disordered" evidence="6">
    <location>
        <begin position="1165"/>
        <end position="1230"/>
    </location>
</feature>
<keyword evidence="3" id="KW-0813">Transport</keyword>
<dbReference type="PROSITE" id="PS50909">
    <property type="entry name" value="GAT"/>
    <property type="match status" value="1"/>
</dbReference>
<dbReference type="InterPro" id="IPR002014">
    <property type="entry name" value="VHS_dom"/>
</dbReference>
<dbReference type="Gene3D" id="1.25.40.90">
    <property type="match status" value="1"/>
</dbReference>
<dbReference type="InterPro" id="IPR008942">
    <property type="entry name" value="ENTH_VHS"/>
</dbReference>
<dbReference type="InterPro" id="IPR044836">
    <property type="entry name" value="TOL_plant"/>
</dbReference>
<evidence type="ECO:0008006" key="11">
    <source>
        <dbReference type="Google" id="ProtNLM"/>
    </source>
</evidence>
<proteinExistence type="inferred from homology"/>
<keyword evidence="10" id="KW-1185">Reference proteome</keyword>
<dbReference type="GO" id="GO:0005737">
    <property type="term" value="C:cytoplasm"/>
    <property type="evidence" value="ECO:0007669"/>
    <property type="project" value="UniProtKB-ARBA"/>
</dbReference>
<dbReference type="PANTHER" id="PTHR45898:SF3">
    <property type="entry name" value="TOM1-LIKE PROTEIN 5"/>
    <property type="match status" value="1"/>
</dbReference>
<comment type="caution">
    <text evidence="9">The sequence shown here is derived from an EMBL/GenBank/DDBJ whole genome shotgun (WGS) entry which is preliminary data.</text>
</comment>
<dbReference type="PANTHER" id="PTHR45898">
    <property type="entry name" value="TOM1-LIKE PROTEIN"/>
    <property type="match status" value="1"/>
</dbReference>
<evidence type="ECO:0000256" key="3">
    <source>
        <dbReference type="ARBA" id="ARBA00022448"/>
    </source>
</evidence>
<feature type="compositionally biased region" description="Polar residues" evidence="6">
    <location>
        <begin position="591"/>
        <end position="603"/>
    </location>
</feature>
<feature type="domain" description="VHS" evidence="7">
    <location>
        <begin position="836"/>
        <end position="965"/>
    </location>
</feature>
<dbReference type="InterPro" id="IPR038425">
    <property type="entry name" value="GAT_sf"/>
</dbReference>
<comment type="subcellular location">
    <subcellularLocation>
        <location evidence="1">Membrane</location>
        <topology evidence="1">Peripheral membrane protein</topology>
    </subcellularLocation>
</comment>
<feature type="compositionally biased region" description="Polar residues" evidence="6">
    <location>
        <begin position="971"/>
        <end position="987"/>
    </location>
</feature>
<feature type="region of interest" description="Disordered" evidence="6">
    <location>
        <begin position="210"/>
        <end position="252"/>
    </location>
</feature>
<reference evidence="9 10" key="1">
    <citation type="submission" date="2018-10" db="EMBL/GenBank/DDBJ databases">
        <title>A high-quality apple genome assembly.</title>
        <authorList>
            <person name="Hu J."/>
        </authorList>
    </citation>
    <scope>NUCLEOTIDE SEQUENCE [LARGE SCALE GENOMIC DNA]</scope>
    <source>
        <strain evidence="10">cv. HFTH1</strain>
        <tissue evidence="9">Young leaf</tissue>
    </source>
</reference>
<organism evidence="9 10">
    <name type="scientific">Malus domestica</name>
    <name type="common">Apple</name>
    <name type="synonym">Pyrus malus</name>
    <dbReference type="NCBI Taxonomy" id="3750"/>
    <lineage>
        <taxon>Eukaryota</taxon>
        <taxon>Viridiplantae</taxon>
        <taxon>Streptophyta</taxon>
        <taxon>Embryophyta</taxon>
        <taxon>Tracheophyta</taxon>
        <taxon>Spermatophyta</taxon>
        <taxon>Magnoliopsida</taxon>
        <taxon>eudicotyledons</taxon>
        <taxon>Gunneridae</taxon>
        <taxon>Pentapetalae</taxon>
        <taxon>rosids</taxon>
        <taxon>fabids</taxon>
        <taxon>Rosales</taxon>
        <taxon>Rosaceae</taxon>
        <taxon>Amygdaloideae</taxon>
        <taxon>Maleae</taxon>
        <taxon>Malus</taxon>
    </lineage>
</organism>
<evidence type="ECO:0000256" key="6">
    <source>
        <dbReference type="SAM" id="MobiDB-lite"/>
    </source>
</evidence>
<feature type="region of interest" description="Disordered" evidence="6">
    <location>
        <begin position="1126"/>
        <end position="1152"/>
    </location>
</feature>
<feature type="domain" description="GAT" evidence="8">
    <location>
        <begin position="1004"/>
        <end position="1092"/>
    </location>
</feature>
<dbReference type="GO" id="GO:0043130">
    <property type="term" value="F:ubiquitin binding"/>
    <property type="evidence" value="ECO:0007669"/>
    <property type="project" value="InterPro"/>
</dbReference>
<evidence type="ECO:0000259" key="7">
    <source>
        <dbReference type="PROSITE" id="PS50179"/>
    </source>
</evidence>
<dbReference type="Gene3D" id="1.20.58.160">
    <property type="match status" value="1"/>
</dbReference>
<feature type="compositionally biased region" description="Polar residues" evidence="6">
    <location>
        <begin position="212"/>
        <end position="238"/>
    </location>
</feature>
<name>A0A498HX49_MALDO</name>
<dbReference type="GO" id="GO:0043328">
    <property type="term" value="P:protein transport to vacuole involved in ubiquitin-dependent protein catabolic process via the multivesicular body sorting pathway"/>
    <property type="evidence" value="ECO:0007669"/>
    <property type="project" value="InterPro"/>
</dbReference>
<dbReference type="SUPFAM" id="SSF89009">
    <property type="entry name" value="GAT-like domain"/>
    <property type="match status" value="1"/>
</dbReference>
<dbReference type="Proteomes" id="UP000290289">
    <property type="component" value="Chromosome 15"/>
</dbReference>
<feature type="region of interest" description="Disordered" evidence="6">
    <location>
        <begin position="420"/>
        <end position="444"/>
    </location>
</feature>
<feature type="compositionally biased region" description="Polar residues" evidence="6">
    <location>
        <begin position="71"/>
        <end position="82"/>
    </location>
</feature>
<feature type="compositionally biased region" description="Low complexity" evidence="6">
    <location>
        <begin position="1210"/>
        <end position="1230"/>
    </location>
</feature>
<protein>
    <recommendedName>
        <fullName evidence="11">VHS domain-containing protein</fullName>
    </recommendedName>
</protein>
<gene>
    <name evidence="9" type="ORF">DVH24_028876</name>
</gene>
<dbReference type="GO" id="GO:0016020">
    <property type="term" value="C:membrane"/>
    <property type="evidence" value="ECO:0007669"/>
    <property type="project" value="UniProtKB-SubCell"/>
</dbReference>
<keyword evidence="5" id="KW-0472">Membrane</keyword>
<feature type="compositionally biased region" description="Polar residues" evidence="6">
    <location>
        <begin position="92"/>
        <end position="106"/>
    </location>
</feature>
<evidence type="ECO:0000256" key="5">
    <source>
        <dbReference type="ARBA" id="ARBA00023136"/>
    </source>
</evidence>
<feature type="region of interest" description="Disordered" evidence="6">
    <location>
        <begin position="71"/>
        <end position="127"/>
    </location>
</feature>
<feature type="compositionally biased region" description="Low complexity" evidence="6">
    <location>
        <begin position="604"/>
        <end position="619"/>
    </location>
</feature>
<dbReference type="InterPro" id="IPR004152">
    <property type="entry name" value="GAT_dom"/>
</dbReference>
<dbReference type="PROSITE" id="PS50179">
    <property type="entry name" value="VHS"/>
    <property type="match status" value="1"/>
</dbReference>
<accession>A0A498HX49</accession>